<reference evidence="4" key="1">
    <citation type="journal article" date="2019" name="Beilstein J. Org. Chem.">
        <title>Nanangenines: drimane sesquiterpenoids as the dominant metabolite cohort of a novel Australian fungus, Aspergillus nanangensis.</title>
        <authorList>
            <person name="Lacey H.J."/>
            <person name="Gilchrist C.L.M."/>
            <person name="Crombie A."/>
            <person name="Kalaitzis J.A."/>
            <person name="Vuong D."/>
            <person name="Rutledge P.J."/>
            <person name="Turner P."/>
            <person name="Pitt J.I."/>
            <person name="Lacey E."/>
            <person name="Chooi Y.H."/>
            <person name="Piggott A.M."/>
        </authorList>
    </citation>
    <scope>NUCLEOTIDE SEQUENCE</scope>
    <source>
        <strain evidence="4">MST-FP2251</strain>
    </source>
</reference>
<dbReference type="Proteomes" id="UP001194746">
    <property type="component" value="Unassembled WGS sequence"/>
</dbReference>
<dbReference type="SUPFAM" id="SSF51735">
    <property type="entry name" value="NAD(P)-binding Rossmann-fold domains"/>
    <property type="match status" value="1"/>
</dbReference>
<evidence type="ECO:0000256" key="2">
    <source>
        <dbReference type="ARBA" id="ARBA00022857"/>
    </source>
</evidence>
<evidence type="ECO:0000256" key="1">
    <source>
        <dbReference type="ARBA" id="ARBA00006484"/>
    </source>
</evidence>
<proteinExistence type="inferred from homology"/>
<gene>
    <name evidence="4" type="ORF">FE257_003627</name>
</gene>
<comment type="caution">
    <text evidence="4">The sequence shown here is derived from an EMBL/GenBank/DDBJ whole genome shotgun (WGS) entry which is preliminary data.</text>
</comment>
<keyword evidence="3" id="KW-0560">Oxidoreductase</keyword>
<dbReference type="Pfam" id="PF00106">
    <property type="entry name" value="adh_short"/>
    <property type="match status" value="1"/>
</dbReference>
<evidence type="ECO:0000313" key="5">
    <source>
        <dbReference type="Proteomes" id="UP001194746"/>
    </source>
</evidence>
<protein>
    <recommendedName>
        <fullName evidence="6">NAD(P)-binding protein</fullName>
    </recommendedName>
</protein>
<dbReference type="PRINTS" id="PR00081">
    <property type="entry name" value="GDHRDH"/>
</dbReference>
<dbReference type="InterPro" id="IPR020904">
    <property type="entry name" value="Sc_DH/Rdtase_CS"/>
</dbReference>
<dbReference type="InterPro" id="IPR002347">
    <property type="entry name" value="SDR_fam"/>
</dbReference>
<dbReference type="Gene3D" id="3.40.50.720">
    <property type="entry name" value="NAD(P)-binding Rossmann-like Domain"/>
    <property type="match status" value="1"/>
</dbReference>
<accession>A0AAD4CRX5</accession>
<dbReference type="PROSITE" id="PS00061">
    <property type="entry name" value="ADH_SHORT"/>
    <property type="match status" value="1"/>
</dbReference>
<name>A0AAD4CRX5_ASPNN</name>
<dbReference type="GO" id="GO:0044550">
    <property type="term" value="P:secondary metabolite biosynthetic process"/>
    <property type="evidence" value="ECO:0007669"/>
    <property type="project" value="UniProtKB-ARBA"/>
</dbReference>
<comment type="similarity">
    <text evidence="1">Belongs to the short-chain dehydrogenases/reductases (SDR) family.</text>
</comment>
<keyword evidence="5" id="KW-1185">Reference proteome</keyword>
<dbReference type="PANTHER" id="PTHR43180">
    <property type="entry name" value="3-OXOACYL-(ACYL-CARRIER-PROTEIN) REDUCTASE (AFU_ORTHOLOGUE AFUA_6G11210)"/>
    <property type="match status" value="1"/>
</dbReference>
<dbReference type="AlphaFoldDB" id="A0AAD4CRX5"/>
<sequence length="284" mass="31366">MSEYTLEEHQLRNLKGRTILITGAATGIGHATVKLAHENGANIIVGDYNKTEGAKLAAELKERILFRKTDVSSFDDVLELFHAGYQHFGIIHAVISNAGMNQEDLFNDEYNESGKLRAPSLSSIDVNLRGPIYVVKCAVHYFSKWPEVNCQIVLTASAASYLDTPPLYLYCAAKTGVLGLMRALRSQLPKRNITTNVVAPWMTLTSMLIPSIIEAWGELPTNQPVGVARALLLPLVQTDINGKAFFVAGHRIVDFEDKLVETQPLWMGEQLASDIDEGQRRLAC</sequence>
<evidence type="ECO:0000313" key="4">
    <source>
        <dbReference type="EMBL" id="KAF9891616.1"/>
    </source>
</evidence>
<dbReference type="PANTHER" id="PTHR43180:SF86">
    <property type="entry name" value="DEHYDROGENASE, PUTATIVE (AFU_ORTHOLOGUE AFUA_3G00290)-RELATED"/>
    <property type="match status" value="1"/>
</dbReference>
<evidence type="ECO:0000256" key="3">
    <source>
        <dbReference type="ARBA" id="ARBA00023002"/>
    </source>
</evidence>
<organism evidence="4 5">
    <name type="scientific">Aspergillus nanangensis</name>
    <dbReference type="NCBI Taxonomy" id="2582783"/>
    <lineage>
        <taxon>Eukaryota</taxon>
        <taxon>Fungi</taxon>
        <taxon>Dikarya</taxon>
        <taxon>Ascomycota</taxon>
        <taxon>Pezizomycotina</taxon>
        <taxon>Eurotiomycetes</taxon>
        <taxon>Eurotiomycetidae</taxon>
        <taxon>Eurotiales</taxon>
        <taxon>Aspergillaceae</taxon>
        <taxon>Aspergillus</taxon>
        <taxon>Aspergillus subgen. Circumdati</taxon>
    </lineage>
</organism>
<dbReference type="GO" id="GO:0016491">
    <property type="term" value="F:oxidoreductase activity"/>
    <property type="evidence" value="ECO:0007669"/>
    <property type="project" value="UniProtKB-KW"/>
</dbReference>
<reference evidence="4" key="2">
    <citation type="submission" date="2020-02" db="EMBL/GenBank/DDBJ databases">
        <authorList>
            <person name="Gilchrist C.L.M."/>
            <person name="Chooi Y.-H."/>
        </authorList>
    </citation>
    <scope>NUCLEOTIDE SEQUENCE</scope>
    <source>
        <strain evidence="4">MST-FP2251</strain>
    </source>
</reference>
<evidence type="ECO:0008006" key="6">
    <source>
        <dbReference type="Google" id="ProtNLM"/>
    </source>
</evidence>
<keyword evidence="2" id="KW-0521">NADP</keyword>
<dbReference type="EMBL" id="VCAU01000017">
    <property type="protein sequence ID" value="KAF9891616.1"/>
    <property type="molecule type" value="Genomic_DNA"/>
</dbReference>
<dbReference type="InterPro" id="IPR036291">
    <property type="entry name" value="NAD(P)-bd_dom_sf"/>
</dbReference>